<keyword evidence="2" id="KW-0812">Transmembrane</keyword>
<organism evidence="3 4">
    <name type="scientific">Gardnerella vaginalis</name>
    <dbReference type="NCBI Taxonomy" id="2702"/>
    <lineage>
        <taxon>Bacteria</taxon>
        <taxon>Bacillati</taxon>
        <taxon>Actinomycetota</taxon>
        <taxon>Actinomycetes</taxon>
        <taxon>Bifidobacteriales</taxon>
        <taxon>Bifidobacteriaceae</taxon>
        <taxon>Gardnerella</taxon>
    </lineage>
</organism>
<feature type="compositionally biased region" description="Low complexity" evidence="1">
    <location>
        <begin position="177"/>
        <end position="188"/>
    </location>
</feature>
<dbReference type="EMBL" id="LRTV01000001">
    <property type="protein sequence ID" value="RFD80276.1"/>
    <property type="molecule type" value="Genomic_DNA"/>
</dbReference>
<feature type="compositionally biased region" description="Low complexity" evidence="1">
    <location>
        <begin position="261"/>
        <end position="275"/>
    </location>
</feature>
<sequence>MIQHISAKANKGDKRKSTILIASIVVLALILTAAGAFWYVKYTERTRAARKQCELKVAQVMRASKTWKTLINNEIVVNLSLDNTKISDELDRIIHEKTPAVVACTATSPDELGNQGAQAVAASQWYIAKATKVRSMAIKILDAAEENIKKANAADSDKQGEKKEEEKKEIQKVTGTVIRRANAVARVRSNTPPAPAPAPAPANTGDKKEENKENQNNSNKGQKDPGAKLDSHLKPVEEDKNKDPKNPTKPNNKEPNKQEPNKPNNQGQQNQQQQGKPGGQGQTPQQPSTPGGQGQNPQKPATPPAQPAPSTDKDAKKGRPDIIVDNPPVGKTNK</sequence>
<dbReference type="AlphaFoldDB" id="A0A3E1J1P0"/>
<feature type="region of interest" description="Disordered" evidence="1">
    <location>
        <begin position="151"/>
        <end position="334"/>
    </location>
</feature>
<comment type="caution">
    <text evidence="3">The sequence shown here is derived from an EMBL/GenBank/DDBJ whole genome shotgun (WGS) entry which is preliminary data.</text>
</comment>
<evidence type="ECO:0000313" key="3">
    <source>
        <dbReference type="EMBL" id="RFD80276.1"/>
    </source>
</evidence>
<feature type="transmembrane region" description="Helical" evidence="2">
    <location>
        <begin position="20"/>
        <end position="40"/>
    </location>
</feature>
<keyword evidence="2" id="KW-0472">Membrane</keyword>
<proteinExistence type="predicted"/>
<evidence type="ECO:0000313" key="4">
    <source>
        <dbReference type="Proteomes" id="UP000259221"/>
    </source>
</evidence>
<evidence type="ECO:0000256" key="1">
    <source>
        <dbReference type="SAM" id="MobiDB-lite"/>
    </source>
</evidence>
<feature type="compositionally biased region" description="Low complexity" evidence="1">
    <location>
        <begin position="282"/>
        <end position="299"/>
    </location>
</feature>
<evidence type="ECO:0000256" key="2">
    <source>
        <dbReference type="SAM" id="Phobius"/>
    </source>
</evidence>
<dbReference type="Proteomes" id="UP000259221">
    <property type="component" value="Unassembled WGS sequence"/>
</dbReference>
<name>A0A3E1J1P0_GARVA</name>
<dbReference type="RefSeq" id="WP_116711876.1">
    <property type="nucleotide sequence ID" value="NZ_LRTV01000001.1"/>
</dbReference>
<dbReference type="OrthoDB" id="3243407at2"/>
<gene>
    <name evidence="3" type="ORF">AXE77_01890</name>
</gene>
<feature type="compositionally biased region" description="Basic and acidic residues" evidence="1">
    <location>
        <begin position="221"/>
        <end position="260"/>
    </location>
</feature>
<reference evidence="3 4" key="1">
    <citation type="submission" date="2016-02" db="EMBL/GenBank/DDBJ databases">
        <authorList>
            <person name="Alioto T."/>
            <person name="Alioto T."/>
        </authorList>
    </citation>
    <scope>NUCLEOTIDE SEQUENCE [LARGE SCALE GENOMIC DNA]</scope>
    <source>
        <strain evidence="3 4">NR010</strain>
    </source>
</reference>
<feature type="compositionally biased region" description="Basic and acidic residues" evidence="1">
    <location>
        <begin position="155"/>
        <end position="171"/>
    </location>
</feature>
<accession>A0A3E1J1P0</accession>
<feature type="compositionally biased region" description="Basic and acidic residues" evidence="1">
    <location>
        <begin position="311"/>
        <end position="322"/>
    </location>
</feature>
<keyword evidence="2" id="KW-1133">Transmembrane helix</keyword>
<protein>
    <submittedName>
        <fullName evidence="3">Uncharacterized protein</fullName>
    </submittedName>
</protein>